<evidence type="ECO:0000256" key="1">
    <source>
        <dbReference type="ARBA" id="ARBA00004308"/>
    </source>
</evidence>
<keyword evidence="3 5" id="KW-0653">Protein transport</keyword>
<comment type="similarity">
    <text evidence="5">Belongs to the adaptor complexes medium subunit family.</text>
</comment>
<evidence type="ECO:0000256" key="5">
    <source>
        <dbReference type="PIRNR" id="PIRNR005992"/>
    </source>
</evidence>
<dbReference type="InterPro" id="IPR011012">
    <property type="entry name" value="Longin-like_dom_sf"/>
</dbReference>
<dbReference type="Pfam" id="PF00928">
    <property type="entry name" value="Adap_comp_sub"/>
    <property type="match status" value="1"/>
</dbReference>
<name>A0AAI9T1E2_9ASCO</name>
<dbReference type="PROSITE" id="PS51072">
    <property type="entry name" value="MHD"/>
    <property type="match status" value="1"/>
</dbReference>
<evidence type="ECO:0000259" key="6">
    <source>
        <dbReference type="PROSITE" id="PS51072"/>
    </source>
</evidence>
<keyword evidence="2 5" id="KW-0813">Transport</keyword>
<comment type="subcellular location">
    <subcellularLocation>
        <location evidence="1">Endomembrane system</location>
    </subcellularLocation>
</comment>
<reference evidence="7" key="1">
    <citation type="journal article" date="2022" name="DNA Res.">
        <title>Genome analysis of five recently described species of the CUG-Ser clade uncovers Candida theae as a new hybrid lineage with pathogenic potential in the Candida parapsilosis species complex.</title>
        <authorList>
            <person name="Mixao V."/>
            <person name="Del Olmo V."/>
            <person name="Hegedusova E."/>
            <person name="Saus E."/>
            <person name="Pryszcz L."/>
            <person name="Cillingova A."/>
            <person name="Nosek J."/>
            <person name="Gabaldon T."/>
        </authorList>
    </citation>
    <scope>NUCLEOTIDE SEQUENCE</scope>
    <source>
        <strain evidence="7">CBS 10844</strain>
    </source>
</reference>
<keyword evidence="8" id="KW-1185">Reference proteome</keyword>
<comment type="caution">
    <text evidence="7">The sequence shown here is derived from an EMBL/GenBank/DDBJ whole genome shotgun (WGS) entry which is preliminary data.</text>
</comment>
<dbReference type="Gene3D" id="2.60.40.1170">
    <property type="entry name" value="Mu homology domain, subdomain B"/>
    <property type="match status" value="2"/>
</dbReference>
<dbReference type="SUPFAM" id="SSF49447">
    <property type="entry name" value="Second domain of Mu2 adaptin subunit (ap50) of ap2 adaptor"/>
    <property type="match status" value="1"/>
</dbReference>
<accession>A0AAI9T1E2</accession>
<protein>
    <recommendedName>
        <fullName evidence="6">MHD domain-containing protein</fullName>
    </recommendedName>
</protein>
<dbReference type="GO" id="GO:0016192">
    <property type="term" value="P:vesicle-mediated transport"/>
    <property type="evidence" value="ECO:0007669"/>
    <property type="project" value="InterPro"/>
</dbReference>
<dbReference type="InterPro" id="IPR050431">
    <property type="entry name" value="Adaptor_comp_med_subunit"/>
</dbReference>
<dbReference type="GO" id="GO:0012505">
    <property type="term" value="C:endomembrane system"/>
    <property type="evidence" value="ECO:0007669"/>
    <property type="project" value="UniProtKB-SubCell"/>
</dbReference>
<dbReference type="InterPro" id="IPR028565">
    <property type="entry name" value="MHD"/>
</dbReference>
<dbReference type="AlphaFoldDB" id="A0AAI9T1E2"/>
<dbReference type="EMBL" id="JAHUZD010000017">
    <property type="protein sequence ID" value="KAI3407101.2"/>
    <property type="molecule type" value="Genomic_DNA"/>
</dbReference>
<organism evidence="7 8">
    <name type="scientific">Candida oxycetoniae</name>
    <dbReference type="NCBI Taxonomy" id="497107"/>
    <lineage>
        <taxon>Eukaryota</taxon>
        <taxon>Fungi</taxon>
        <taxon>Dikarya</taxon>
        <taxon>Ascomycota</taxon>
        <taxon>Saccharomycotina</taxon>
        <taxon>Pichiomycetes</taxon>
        <taxon>Debaryomycetaceae</taxon>
        <taxon>Candida/Lodderomyces clade</taxon>
        <taxon>Candida</taxon>
    </lineage>
</organism>
<evidence type="ECO:0000256" key="3">
    <source>
        <dbReference type="ARBA" id="ARBA00022927"/>
    </source>
</evidence>
<proteinExistence type="inferred from homology"/>
<dbReference type="Proteomes" id="UP001202479">
    <property type="component" value="Unassembled WGS sequence"/>
</dbReference>
<dbReference type="PANTHER" id="PTHR10529">
    <property type="entry name" value="AP COMPLEX SUBUNIT MU"/>
    <property type="match status" value="1"/>
</dbReference>
<dbReference type="GO" id="GO:0006886">
    <property type="term" value="P:intracellular protein transport"/>
    <property type="evidence" value="ECO:0007669"/>
    <property type="project" value="UniProtKB-UniRule"/>
</dbReference>
<evidence type="ECO:0000256" key="2">
    <source>
        <dbReference type="ARBA" id="ARBA00022448"/>
    </source>
</evidence>
<evidence type="ECO:0000256" key="4">
    <source>
        <dbReference type="ARBA" id="ARBA00023136"/>
    </source>
</evidence>
<dbReference type="Gene3D" id="3.30.450.60">
    <property type="match status" value="1"/>
</dbReference>
<dbReference type="InterPro" id="IPR036168">
    <property type="entry name" value="AP2_Mu_C_sf"/>
</dbReference>
<keyword evidence="4" id="KW-0472">Membrane</keyword>
<dbReference type="GeneID" id="73377706"/>
<evidence type="ECO:0000313" key="7">
    <source>
        <dbReference type="EMBL" id="KAI3407101.2"/>
    </source>
</evidence>
<sequence>MIDALYIADASHNLVYEYSNKLSLPSFKSFLPKINNVEDDALNIENPNDLKTFSFKVPLNGKYYLAIRKYHSLYFTLLCSYDSGSSPVIPHTFISRFIETLEEYFQELTSYKIETQNDIVTLILFQMLDDGIPHITDFNKIRDLVSYNSLLTKILSEAQKTTGFHHSDSKQKSFTSDIPWRREEVRYASNEMYVDVVETISLLVKPIIKRNKVEHFDSAFYSSKVDNVVENYILSGRIDGRIDFLCRLTGFPTLELSLNKVGSNVELPNLHRCIDLDVFKERRGVLSFVPPDGKSTLMKYQVDLNKLKSNKEKTSLIKLSSIDVQFLTEENSSDFEITLFPAQMINKVDYIKVEIVCATSNDSIKVSRITQGDFQNKISGKHEWMIRDLKKGVNPTFSGSVVQEKCREDDDQEKSNIGNKPPVHLKIKFCHKGQVPSGLKVESLKVVKATGLGENVKPYKGVRYSTFSGSYIIRS</sequence>
<dbReference type="CDD" id="cd09252">
    <property type="entry name" value="AP-3_Mu3_Cterm"/>
    <property type="match status" value="1"/>
</dbReference>
<feature type="domain" description="MHD" evidence="6">
    <location>
        <begin position="210"/>
        <end position="474"/>
    </location>
</feature>
<dbReference type="PIRSF" id="PIRSF005992">
    <property type="entry name" value="Clathrin_mu"/>
    <property type="match status" value="1"/>
</dbReference>
<dbReference type="RefSeq" id="XP_049182846.1">
    <property type="nucleotide sequence ID" value="XM_049326845.1"/>
</dbReference>
<evidence type="ECO:0000313" key="8">
    <source>
        <dbReference type="Proteomes" id="UP001202479"/>
    </source>
</evidence>
<dbReference type="PRINTS" id="PR00314">
    <property type="entry name" value="CLATHRINADPT"/>
</dbReference>
<gene>
    <name evidence="7" type="ORF">KGF56_000089</name>
</gene>
<dbReference type="InterPro" id="IPR001392">
    <property type="entry name" value="Clathrin_mu"/>
</dbReference>
<dbReference type="SUPFAM" id="SSF64356">
    <property type="entry name" value="SNARE-like"/>
    <property type="match status" value="1"/>
</dbReference>
<dbReference type="GO" id="GO:0030131">
    <property type="term" value="C:clathrin adaptor complex"/>
    <property type="evidence" value="ECO:0007669"/>
    <property type="project" value="UniProtKB-UniRule"/>
</dbReference>